<dbReference type="GO" id="GO:0004065">
    <property type="term" value="F:arylsulfatase activity"/>
    <property type="evidence" value="ECO:0007669"/>
    <property type="project" value="TreeGrafter"/>
</dbReference>
<protein>
    <submittedName>
        <fullName evidence="7">HEAT repeat-containing protein</fullName>
    </submittedName>
</protein>
<evidence type="ECO:0000256" key="1">
    <source>
        <dbReference type="ARBA" id="ARBA00008779"/>
    </source>
</evidence>
<dbReference type="Pfam" id="PF13646">
    <property type="entry name" value="HEAT_2"/>
    <property type="match status" value="1"/>
</dbReference>
<dbReference type="AlphaFoldDB" id="A0A1M5DU59"/>
<dbReference type="OrthoDB" id="9789742at2"/>
<evidence type="ECO:0000256" key="4">
    <source>
        <dbReference type="ARBA" id="ARBA00022837"/>
    </source>
</evidence>
<keyword evidence="2" id="KW-0479">Metal-binding</keyword>
<dbReference type="InterPro" id="IPR011989">
    <property type="entry name" value="ARM-like"/>
</dbReference>
<dbReference type="EMBL" id="FQUS01000012">
    <property type="protein sequence ID" value="SHF70465.1"/>
    <property type="molecule type" value="Genomic_DNA"/>
</dbReference>
<dbReference type="RefSeq" id="WP_084088241.1">
    <property type="nucleotide sequence ID" value="NZ_FQUS01000012.1"/>
</dbReference>
<evidence type="ECO:0000313" key="8">
    <source>
        <dbReference type="Proteomes" id="UP000184041"/>
    </source>
</evidence>
<dbReference type="CDD" id="cd16027">
    <property type="entry name" value="SGSH"/>
    <property type="match status" value="1"/>
</dbReference>
<organism evidence="7 8">
    <name type="scientific">Fodinibius roseus</name>
    <dbReference type="NCBI Taxonomy" id="1194090"/>
    <lineage>
        <taxon>Bacteria</taxon>
        <taxon>Pseudomonadati</taxon>
        <taxon>Balneolota</taxon>
        <taxon>Balneolia</taxon>
        <taxon>Balneolales</taxon>
        <taxon>Balneolaceae</taxon>
        <taxon>Fodinibius</taxon>
    </lineage>
</organism>
<dbReference type="PANTHER" id="PTHR42693">
    <property type="entry name" value="ARYLSULFATASE FAMILY MEMBER"/>
    <property type="match status" value="1"/>
</dbReference>
<name>A0A1M5DU59_9BACT</name>
<feature type="domain" description="Sulfatase N-terminal" evidence="6">
    <location>
        <begin position="46"/>
        <end position="312"/>
    </location>
</feature>
<dbReference type="SUPFAM" id="SSF53649">
    <property type="entry name" value="Alkaline phosphatase-like"/>
    <property type="match status" value="1"/>
</dbReference>
<dbReference type="Gene3D" id="3.40.720.10">
    <property type="entry name" value="Alkaline Phosphatase, subunit A"/>
    <property type="match status" value="1"/>
</dbReference>
<dbReference type="Proteomes" id="UP000184041">
    <property type="component" value="Unassembled WGS sequence"/>
</dbReference>
<dbReference type="Pfam" id="PF00884">
    <property type="entry name" value="Sulfatase"/>
    <property type="match status" value="1"/>
</dbReference>
<evidence type="ECO:0000256" key="2">
    <source>
        <dbReference type="ARBA" id="ARBA00022723"/>
    </source>
</evidence>
<dbReference type="Gene3D" id="1.25.10.10">
    <property type="entry name" value="Leucine-rich Repeat Variant"/>
    <property type="match status" value="1"/>
</dbReference>
<keyword evidence="3" id="KW-0378">Hydrolase</keyword>
<sequence>MNWTGKRIWTSITGTGLILLLVCGLVGCGESTEDSPEETLEELPPPNILWITSEDNSPILGAYGDDYADTPHLDRLAERGTVYENAYATTPVCAPSRFTLITGTYANRMGTENMRSRFPIPEQIRFFPHYLQEAGYHTTNNRKKDYNTVDQPGAWDESSGEAHYRDREEGQPFFHVRNITISHESSLHDPIDTLIHDPGHAPVPPYHPQTEAVKKDWAHYYDEVTRMDRQVGEILEELEASGEAENTIIFYYGDHGGAVPGSKRFMNQRGLQVPLMVYVPPKYRHLAPEDPRTDRLVSFVDFPATVLSLAGIEPPEFMDGRPFLGEYEAVPREYVHTYRGRMDERYDLVRAVHDKEFLYVRNYMPQRIYGQHLWYLWKAPSMQSWHTEYQAGTLDEIQRRFFEPKPAEELYKLSDDPYTVHNLADDPEYQEELRRLREANREWIRGQRDVGFIPEGIIDPLRGERPLVEAVREDEVPLGEIIRTAEMASRGVDDHIGELADRLDHEDPSVRYWAAMGLAIGHEHASAYEQQLLERTDDPSGVVRVAVAEALYALGRREEAFGMLGESLEHPDDHVKLRAINFLETVRSDPFPGELTERLRALAEQYEGSDGTGNYVHRAASRLVAE</sequence>
<dbReference type="InterPro" id="IPR017850">
    <property type="entry name" value="Alkaline_phosphatase_core_sf"/>
</dbReference>
<dbReference type="PROSITE" id="PS51257">
    <property type="entry name" value="PROKAR_LIPOPROTEIN"/>
    <property type="match status" value="1"/>
</dbReference>
<dbReference type="GO" id="GO:0046872">
    <property type="term" value="F:metal ion binding"/>
    <property type="evidence" value="ECO:0007669"/>
    <property type="project" value="UniProtKB-KW"/>
</dbReference>
<dbReference type="InterPro" id="IPR050738">
    <property type="entry name" value="Sulfatase"/>
</dbReference>
<reference evidence="7 8" key="1">
    <citation type="submission" date="2016-11" db="EMBL/GenBank/DDBJ databases">
        <authorList>
            <person name="Jaros S."/>
            <person name="Januszkiewicz K."/>
            <person name="Wedrychowicz H."/>
        </authorList>
    </citation>
    <scope>NUCLEOTIDE SEQUENCE [LARGE SCALE GENOMIC DNA]</scope>
    <source>
        <strain evidence="7 8">DSM 21986</strain>
    </source>
</reference>
<dbReference type="STRING" id="1194090.SAMN05443144_11235"/>
<evidence type="ECO:0000259" key="6">
    <source>
        <dbReference type="Pfam" id="PF00884"/>
    </source>
</evidence>
<keyword evidence="4" id="KW-0106">Calcium</keyword>
<proteinExistence type="inferred from homology"/>
<keyword evidence="8" id="KW-1185">Reference proteome</keyword>
<feature type="region of interest" description="Disordered" evidence="5">
    <location>
        <begin position="141"/>
        <end position="165"/>
    </location>
</feature>
<accession>A0A1M5DU59</accession>
<dbReference type="PANTHER" id="PTHR42693:SF53">
    <property type="entry name" value="ENDO-4-O-SULFATASE"/>
    <property type="match status" value="1"/>
</dbReference>
<comment type="similarity">
    <text evidence="1">Belongs to the sulfatase family.</text>
</comment>
<dbReference type="InterPro" id="IPR024607">
    <property type="entry name" value="Sulfatase_CS"/>
</dbReference>
<dbReference type="PROSITE" id="PS00523">
    <property type="entry name" value="SULFATASE_1"/>
    <property type="match status" value="1"/>
</dbReference>
<dbReference type="InterPro" id="IPR016024">
    <property type="entry name" value="ARM-type_fold"/>
</dbReference>
<dbReference type="SUPFAM" id="SSF48371">
    <property type="entry name" value="ARM repeat"/>
    <property type="match status" value="1"/>
</dbReference>
<evidence type="ECO:0000256" key="3">
    <source>
        <dbReference type="ARBA" id="ARBA00022801"/>
    </source>
</evidence>
<evidence type="ECO:0000256" key="5">
    <source>
        <dbReference type="SAM" id="MobiDB-lite"/>
    </source>
</evidence>
<dbReference type="InterPro" id="IPR000917">
    <property type="entry name" value="Sulfatase_N"/>
</dbReference>
<evidence type="ECO:0000313" key="7">
    <source>
        <dbReference type="EMBL" id="SHF70465.1"/>
    </source>
</evidence>
<gene>
    <name evidence="7" type="ORF">SAMN05443144_11235</name>
</gene>